<feature type="domain" description="HTH araC/xylS-type" evidence="4">
    <location>
        <begin position="238"/>
        <end position="340"/>
    </location>
</feature>
<reference evidence="5 6" key="1">
    <citation type="submission" date="2016-05" db="EMBL/GenBank/DDBJ databases">
        <title>Genomic Taxonomy of the Vibrionaceae.</title>
        <authorList>
            <person name="Gomez-Gil B."/>
            <person name="Enciso-Ibarra J."/>
        </authorList>
    </citation>
    <scope>NUCLEOTIDE SEQUENCE [LARGE SCALE GENOMIC DNA]</scope>
    <source>
        <strain evidence="5 6">CAIM 1920</strain>
    </source>
</reference>
<evidence type="ECO:0000259" key="4">
    <source>
        <dbReference type="PROSITE" id="PS01124"/>
    </source>
</evidence>
<accession>A0A1C3ER77</accession>
<evidence type="ECO:0000256" key="2">
    <source>
        <dbReference type="ARBA" id="ARBA00023125"/>
    </source>
</evidence>
<protein>
    <recommendedName>
        <fullName evidence="4">HTH araC/xylS-type domain-containing protein</fullName>
    </recommendedName>
</protein>
<evidence type="ECO:0000256" key="3">
    <source>
        <dbReference type="ARBA" id="ARBA00023163"/>
    </source>
</evidence>
<dbReference type="PROSITE" id="PS01124">
    <property type="entry name" value="HTH_ARAC_FAMILY_2"/>
    <property type="match status" value="1"/>
</dbReference>
<dbReference type="Pfam" id="PF12625">
    <property type="entry name" value="Arabinose_bd"/>
    <property type="match status" value="1"/>
</dbReference>
<name>A0A1C3ER77_9GAMM</name>
<evidence type="ECO:0000313" key="6">
    <source>
        <dbReference type="Proteomes" id="UP000094936"/>
    </source>
</evidence>
<dbReference type="Gene3D" id="1.10.10.60">
    <property type="entry name" value="Homeodomain-like"/>
    <property type="match status" value="1"/>
</dbReference>
<dbReference type="RefSeq" id="WP_068899334.1">
    <property type="nucleotide sequence ID" value="NZ_JBHUIF010000020.1"/>
</dbReference>
<dbReference type="PANTHER" id="PTHR47894">
    <property type="entry name" value="HTH-TYPE TRANSCRIPTIONAL REGULATOR GADX"/>
    <property type="match status" value="1"/>
</dbReference>
<evidence type="ECO:0000313" key="5">
    <source>
        <dbReference type="EMBL" id="ODA35729.1"/>
    </source>
</evidence>
<dbReference type="STRING" id="1080227.A8L45_03005"/>
<dbReference type="Proteomes" id="UP000094936">
    <property type="component" value="Unassembled WGS sequence"/>
</dbReference>
<keyword evidence="3" id="KW-0804">Transcription</keyword>
<keyword evidence="2" id="KW-0238">DNA-binding</keyword>
<sequence length="346" mass="39812">MTENFTTISGWIITLTRAINASGLDAGLLFDKAGINPSWVKDPDRRIDIESFSRLIEYCNKEIPTRDFSTRVGKYFHPGMFHALGYSMMTSSNLDDAFKLIITYQKILTDGCRFEMTDHGSFVSLELKVEKYSMTQRSVMTQEVVESFLAVIIEFTRSLIHEKFDITKVEMGFCASSGLDDSTYLETFFDCPIEFGHSDTRIFFKKSYLYESLAVSNPVINHAHKSVLDDFLRRVERHDLTYLIKQEIYKSLAFGAPSQQEIAKNLGMSIRNMQRKLFEQGTNYKEILEDTRHSLAVSYIKQAHLSCCEISYLLGFSNVGNFNRAFKRWTGKAPGNYRKIYIQTEV</sequence>
<organism evidence="5 6">
    <name type="scientific">Veronia pacifica</name>
    <dbReference type="NCBI Taxonomy" id="1080227"/>
    <lineage>
        <taxon>Bacteria</taxon>
        <taxon>Pseudomonadati</taxon>
        <taxon>Pseudomonadota</taxon>
        <taxon>Gammaproteobacteria</taxon>
        <taxon>Vibrionales</taxon>
        <taxon>Vibrionaceae</taxon>
        <taxon>Veronia</taxon>
    </lineage>
</organism>
<dbReference type="InterPro" id="IPR009057">
    <property type="entry name" value="Homeodomain-like_sf"/>
</dbReference>
<proteinExistence type="predicted"/>
<dbReference type="GO" id="GO:0000976">
    <property type="term" value="F:transcription cis-regulatory region binding"/>
    <property type="evidence" value="ECO:0007669"/>
    <property type="project" value="TreeGrafter"/>
</dbReference>
<dbReference type="SMART" id="SM00342">
    <property type="entry name" value="HTH_ARAC"/>
    <property type="match status" value="1"/>
</dbReference>
<keyword evidence="1" id="KW-0805">Transcription regulation</keyword>
<dbReference type="InterPro" id="IPR032687">
    <property type="entry name" value="AraC-type_N"/>
</dbReference>
<comment type="caution">
    <text evidence="5">The sequence shown here is derived from an EMBL/GenBank/DDBJ whole genome shotgun (WGS) entry which is preliminary data.</text>
</comment>
<keyword evidence="6" id="KW-1185">Reference proteome</keyword>
<dbReference type="Pfam" id="PF12833">
    <property type="entry name" value="HTH_18"/>
    <property type="match status" value="1"/>
</dbReference>
<dbReference type="OrthoDB" id="6396588at2"/>
<evidence type="ECO:0000256" key="1">
    <source>
        <dbReference type="ARBA" id="ARBA00023015"/>
    </source>
</evidence>
<dbReference type="GO" id="GO:0003700">
    <property type="term" value="F:DNA-binding transcription factor activity"/>
    <property type="evidence" value="ECO:0007669"/>
    <property type="project" value="InterPro"/>
</dbReference>
<dbReference type="GO" id="GO:0005829">
    <property type="term" value="C:cytosol"/>
    <property type="evidence" value="ECO:0007669"/>
    <property type="project" value="TreeGrafter"/>
</dbReference>
<gene>
    <name evidence="5" type="ORF">A8L45_03005</name>
</gene>
<dbReference type="PANTHER" id="PTHR47894:SF1">
    <property type="entry name" value="HTH-TYPE TRANSCRIPTIONAL REGULATOR VQSM"/>
    <property type="match status" value="1"/>
</dbReference>
<dbReference type="SUPFAM" id="SSF46689">
    <property type="entry name" value="Homeodomain-like"/>
    <property type="match status" value="1"/>
</dbReference>
<dbReference type="AlphaFoldDB" id="A0A1C3ER77"/>
<dbReference type="EMBL" id="LYBM01000003">
    <property type="protein sequence ID" value="ODA35729.1"/>
    <property type="molecule type" value="Genomic_DNA"/>
</dbReference>
<dbReference type="InterPro" id="IPR018060">
    <property type="entry name" value="HTH_AraC"/>
</dbReference>